<dbReference type="Proteomes" id="UP000238356">
    <property type="component" value="Unassembled WGS sequence"/>
</dbReference>
<gene>
    <name evidence="2" type="ORF">C5F51_11600</name>
</gene>
<sequence length="70" mass="7773">MKLSVSLSDDDLATIDEEVRRSDLPGRSAAVHKAIELLRARALEDAYEQAWEEWEEAGEEAAWSVATGDL</sequence>
<keyword evidence="3" id="KW-1185">Reference proteome</keyword>
<comment type="caution">
    <text evidence="2">The sequence shown here is derived from an EMBL/GenBank/DDBJ whole genome shotgun (WGS) entry which is preliminary data.</text>
</comment>
<reference evidence="2 3" key="1">
    <citation type="submission" date="2018-02" db="EMBL/GenBank/DDBJ databases">
        <title>8 Nocardia nova and 1 Nocardia cyriacigeorgica strain used for evolution to TMP-SMX.</title>
        <authorList>
            <person name="Mehta H."/>
            <person name="Weng J."/>
            <person name="Shamoo Y."/>
        </authorList>
    </citation>
    <scope>NUCLEOTIDE SEQUENCE [LARGE SCALE GENOMIC DNA]</scope>
    <source>
        <strain evidence="2 3">BAA2227</strain>
    </source>
</reference>
<dbReference type="Pfam" id="PF01402">
    <property type="entry name" value="RHH_1"/>
    <property type="match status" value="1"/>
</dbReference>
<organism evidence="2 3">
    <name type="scientific">Nocardia nova</name>
    <dbReference type="NCBI Taxonomy" id="37330"/>
    <lineage>
        <taxon>Bacteria</taxon>
        <taxon>Bacillati</taxon>
        <taxon>Actinomycetota</taxon>
        <taxon>Actinomycetes</taxon>
        <taxon>Mycobacteriales</taxon>
        <taxon>Nocardiaceae</taxon>
        <taxon>Nocardia</taxon>
    </lineage>
</organism>
<dbReference type="GO" id="GO:0006355">
    <property type="term" value="P:regulation of DNA-templated transcription"/>
    <property type="evidence" value="ECO:0007669"/>
    <property type="project" value="InterPro"/>
</dbReference>
<feature type="domain" description="Ribbon-helix-helix protein CopG" evidence="1">
    <location>
        <begin position="2"/>
        <end position="41"/>
    </location>
</feature>
<dbReference type="EMBL" id="PSZD01000006">
    <property type="protein sequence ID" value="PPJ29349.1"/>
    <property type="molecule type" value="Genomic_DNA"/>
</dbReference>
<evidence type="ECO:0000313" key="3">
    <source>
        <dbReference type="Proteomes" id="UP000238356"/>
    </source>
</evidence>
<evidence type="ECO:0000313" key="2">
    <source>
        <dbReference type="EMBL" id="PPJ29349.1"/>
    </source>
</evidence>
<evidence type="ECO:0000259" key="1">
    <source>
        <dbReference type="Pfam" id="PF01402"/>
    </source>
</evidence>
<dbReference type="GeneID" id="66721497"/>
<dbReference type="InterPro" id="IPR002145">
    <property type="entry name" value="CopG"/>
</dbReference>
<name>A0A2S6A8J6_9NOCA</name>
<proteinExistence type="predicted"/>
<protein>
    <submittedName>
        <fullName evidence="2">Ribbon-helix-helix protein, CopG family</fullName>
    </submittedName>
</protein>
<accession>A0A2S6A8J6</accession>
<dbReference type="RefSeq" id="WP_063016079.1">
    <property type="nucleotide sequence ID" value="NZ_JADLQW010000008.1"/>
</dbReference>
<dbReference type="AlphaFoldDB" id="A0A2S6A8J6"/>